<keyword evidence="2" id="KW-1133">Transmembrane helix</keyword>
<feature type="region of interest" description="Disordered" evidence="1">
    <location>
        <begin position="367"/>
        <end position="387"/>
    </location>
</feature>
<dbReference type="InterPro" id="IPR038740">
    <property type="entry name" value="BioF2-like_GNAT_dom"/>
</dbReference>
<proteinExistence type="predicted"/>
<sequence length="387" mass="43396">MTGRKRVTAAAGRELEIVTSYERLAVLAPAWDDLWRRADGLVFQSHAWVDAWWRTATRRDDRDLLIGLVWNGAALEAVLPFATIRRRGVTVLEWAAKEHSDYGDALLAPDRNRDAVTALWWEIAAAGGFDMLYLNRLLPDAAIRGIIAPDVASGRLRPNHRSEISYRVAGPWRRGTDWFEAQSKKTRQNYRRGRKFMEEGGELRFRLMGPDEPLEPVLTRVAALKRKWLERHGRASDLFDEGAPALAALVDVMARLGILHVFVLELAGAIVAVSINVVQRRRMMAFITTYDPEFERASPGMVLMMDYIQWSIDQGLEMVDFMCGGEDFKRRFATESATLESVTGARTLVGRLAMLADSAGHAIKNWRSRPAATGAPADSAEPSPSHR</sequence>
<keyword evidence="2" id="KW-0472">Membrane</keyword>
<name>A0A927I0G9_9HYPH</name>
<protein>
    <submittedName>
        <fullName evidence="4">GNAT family N-acetyltransferase</fullName>
    </submittedName>
</protein>
<reference evidence="4" key="1">
    <citation type="submission" date="2020-09" db="EMBL/GenBank/DDBJ databases">
        <title>Bosea spartocytisi sp. nov. a root nodule endophyte of Spartocytisus supranubius in the high mountain ecosystem fo the Teide National Park (Canary Islands, Spain).</title>
        <authorList>
            <person name="Pulido-Suarez L."/>
            <person name="Peix A."/>
            <person name="Igual J.M."/>
            <person name="Socas-Perez N."/>
            <person name="Velazquez E."/>
            <person name="Flores-Felix J.D."/>
            <person name="Leon-Barrios M."/>
        </authorList>
    </citation>
    <scope>NUCLEOTIDE SEQUENCE</scope>
    <source>
        <strain evidence="4">SSUT16</strain>
    </source>
</reference>
<feature type="domain" description="BioF2-like acetyltransferase" evidence="3">
    <location>
        <begin position="184"/>
        <end position="330"/>
    </location>
</feature>
<dbReference type="InterPro" id="IPR016181">
    <property type="entry name" value="Acyl_CoA_acyltransferase"/>
</dbReference>
<dbReference type="AlphaFoldDB" id="A0A927I0G9"/>
<dbReference type="EMBL" id="JACXWY010000003">
    <property type="protein sequence ID" value="MBD3845383.1"/>
    <property type="molecule type" value="Genomic_DNA"/>
</dbReference>
<evidence type="ECO:0000256" key="2">
    <source>
        <dbReference type="SAM" id="Phobius"/>
    </source>
</evidence>
<dbReference type="Proteomes" id="UP000619295">
    <property type="component" value="Unassembled WGS sequence"/>
</dbReference>
<evidence type="ECO:0000259" key="3">
    <source>
        <dbReference type="Pfam" id="PF13480"/>
    </source>
</evidence>
<dbReference type="SUPFAM" id="SSF55729">
    <property type="entry name" value="Acyl-CoA N-acyltransferases (Nat)"/>
    <property type="match status" value="1"/>
</dbReference>
<keyword evidence="5" id="KW-1185">Reference proteome</keyword>
<dbReference type="Pfam" id="PF13480">
    <property type="entry name" value="Acetyltransf_6"/>
    <property type="match status" value="1"/>
</dbReference>
<evidence type="ECO:0000256" key="1">
    <source>
        <dbReference type="SAM" id="MobiDB-lite"/>
    </source>
</evidence>
<evidence type="ECO:0000313" key="4">
    <source>
        <dbReference type="EMBL" id="MBD3845383.1"/>
    </source>
</evidence>
<dbReference type="Gene3D" id="3.40.630.30">
    <property type="match status" value="1"/>
</dbReference>
<comment type="caution">
    <text evidence="4">The sequence shown here is derived from an EMBL/GenBank/DDBJ whole genome shotgun (WGS) entry which is preliminary data.</text>
</comment>
<keyword evidence="2" id="KW-0812">Transmembrane</keyword>
<organism evidence="4 5">
    <name type="scientific">Bosea spartocytisi</name>
    <dbReference type="NCBI Taxonomy" id="2773451"/>
    <lineage>
        <taxon>Bacteria</taxon>
        <taxon>Pseudomonadati</taxon>
        <taxon>Pseudomonadota</taxon>
        <taxon>Alphaproteobacteria</taxon>
        <taxon>Hyphomicrobiales</taxon>
        <taxon>Boseaceae</taxon>
        <taxon>Bosea</taxon>
    </lineage>
</organism>
<gene>
    <name evidence="4" type="ORF">IED13_06725</name>
</gene>
<accession>A0A927I0G9</accession>
<feature type="transmembrane region" description="Helical" evidence="2">
    <location>
        <begin position="258"/>
        <end position="278"/>
    </location>
</feature>
<evidence type="ECO:0000313" key="5">
    <source>
        <dbReference type="Proteomes" id="UP000619295"/>
    </source>
</evidence>
<dbReference type="RefSeq" id="WP_191123747.1">
    <property type="nucleotide sequence ID" value="NZ_JACXWY010000003.1"/>
</dbReference>